<proteinExistence type="predicted"/>
<dbReference type="Proteomes" id="UP000634136">
    <property type="component" value="Unassembled WGS sequence"/>
</dbReference>
<sequence length="20" mass="2121">MPLLEAAKVTISSDAVPHLK</sequence>
<gene>
    <name evidence="1" type="ORF">G2W53_010231</name>
</gene>
<dbReference type="EMBL" id="JAAIUW010000004">
    <property type="protein sequence ID" value="KAF7835372.1"/>
    <property type="molecule type" value="Genomic_DNA"/>
</dbReference>
<protein>
    <submittedName>
        <fullName evidence="1">Uncharacterized protein</fullName>
    </submittedName>
</protein>
<name>A0A834WZ91_9FABA</name>
<evidence type="ECO:0000313" key="2">
    <source>
        <dbReference type="Proteomes" id="UP000634136"/>
    </source>
</evidence>
<organism evidence="1 2">
    <name type="scientific">Senna tora</name>
    <dbReference type="NCBI Taxonomy" id="362788"/>
    <lineage>
        <taxon>Eukaryota</taxon>
        <taxon>Viridiplantae</taxon>
        <taxon>Streptophyta</taxon>
        <taxon>Embryophyta</taxon>
        <taxon>Tracheophyta</taxon>
        <taxon>Spermatophyta</taxon>
        <taxon>Magnoliopsida</taxon>
        <taxon>eudicotyledons</taxon>
        <taxon>Gunneridae</taxon>
        <taxon>Pentapetalae</taxon>
        <taxon>rosids</taxon>
        <taxon>fabids</taxon>
        <taxon>Fabales</taxon>
        <taxon>Fabaceae</taxon>
        <taxon>Caesalpinioideae</taxon>
        <taxon>Cassia clade</taxon>
        <taxon>Senna</taxon>
    </lineage>
</organism>
<reference evidence="1" key="1">
    <citation type="submission" date="2020-09" db="EMBL/GenBank/DDBJ databases">
        <title>Genome-Enabled Discovery of Anthraquinone Biosynthesis in Senna tora.</title>
        <authorList>
            <person name="Kang S.-H."/>
            <person name="Pandey R.P."/>
            <person name="Lee C.-M."/>
            <person name="Sim J.-S."/>
            <person name="Jeong J.-T."/>
            <person name="Choi B.-S."/>
            <person name="Jung M."/>
            <person name="Ginzburg D."/>
            <person name="Zhao K."/>
            <person name="Won S.Y."/>
            <person name="Oh T.-J."/>
            <person name="Yu Y."/>
            <person name="Kim N.-H."/>
            <person name="Lee O.R."/>
            <person name="Lee T.-H."/>
            <person name="Bashyal P."/>
            <person name="Kim T.-S."/>
            <person name="Lee W.-H."/>
            <person name="Kawkins C."/>
            <person name="Kim C.-K."/>
            <person name="Kim J.S."/>
            <person name="Ahn B.O."/>
            <person name="Rhee S.Y."/>
            <person name="Sohng J.K."/>
        </authorList>
    </citation>
    <scope>NUCLEOTIDE SEQUENCE</scope>
    <source>
        <tissue evidence="1">Leaf</tissue>
    </source>
</reference>
<evidence type="ECO:0000313" key="1">
    <source>
        <dbReference type="EMBL" id="KAF7835372.1"/>
    </source>
</evidence>
<dbReference type="AlphaFoldDB" id="A0A834WZ91"/>
<accession>A0A834WZ91</accession>
<comment type="caution">
    <text evidence="1">The sequence shown here is derived from an EMBL/GenBank/DDBJ whole genome shotgun (WGS) entry which is preliminary data.</text>
</comment>
<keyword evidence="2" id="KW-1185">Reference proteome</keyword>